<keyword evidence="2" id="KW-1185">Reference proteome</keyword>
<dbReference type="EMBL" id="KZ613777">
    <property type="protein sequence ID" value="PMD63883.1"/>
    <property type="molecule type" value="Genomic_DNA"/>
</dbReference>
<gene>
    <name evidence="1" type="ORF">K444DRAFT_626371</name>
</gene>
<accession>A0A2J6TLH4</accession>
<name>A0A2J6TLH4_9HELO</name>
<dbReference type="Proteomes" id="UP000235371">
    <property type="component" value="Unassembled WGS sequence"/>
</dbReference>
<reference evidence="1 2" key="1">
    <citation type="submission" date="2016-04" db="EMBL/GenBank/DDBJ databases">
        <title>A degradative enzymes factory behind the ericoid mycorrhizal symbiosis.</title>
        <authorList>
            <consortium name="DOE Joint Genome Institute"/>
            <person name="Martino E."/>
            <person name="Morin E."/>
            <person name="Grelet G."/>
            <person name="Kuo A."/>
            <person name="Kohler A."/>
            <person name="Daghino S."/>
            <person name="Barry K."/>
            <person name="Choi C."/>
            <person name="Cichocki N."/>
            <person name="Clum A."/>
            <person name="Copeland A."/>
            <person name="Hainaut M."/>
            <person name="Haridas S."/>
            <person name="Labutti K."/>
            <person name="Lindquist E."/>
            <person name="Lipzen A."/>
            <person name="Khouja H.-R."/>
            <person name="Murat C."/>
            <person name="Ohm R."/>
            <person name="Olson A."/>
            <person name="Spatafora J."/>
            <person name="Veneault-Fourrey C."/>
            <person name="Henrissat B."/>
            <person name="Grigoriev I."/>
            <person name="Martin F."/>
            <person name="Perotto S."/>
        </authorList>
    </citation>
    <scope>NUCLEOTIDE SEQUENCE [LARGE SCALE GENOMIC DNA]</scope>
    <source>
        <strain evidence="1 2">E</strain>
    </source>
</reference>
<dbReference type="GeneID" id="36590716"/>
<evidence type="ECO:0000313" key="1">
    <source>
        <dbReference type="EMBL" id="PMD63883.1"/>
    </source>
</evidence>
<dbReference type="AlphaFoldDB" id="A0A2J6TLH4"/>
<dbReference type="InParanoid" id="A0A2J6TLH4"/>
<dbReference type="OrthoDB" id="7464126at2759"/>
<sequence>MRDEFKHILDNVGVALKGLQEMVFKYRSLGTMEKRTWDRLRFGLKELNTTRQKLMFHTAQIELFLSNVMVDAIGRIESVLEDLIREIRSGRGAPAILSIEQSGDEAVVGWTQLANDLSECGIPLPDIDRHRDDIEEYLAQLTSGLDLNSIASPPGFDTDGDALGPTVGPVPEDNWDSISQRMASDRDPPFPQANLQKLGVPLQSATTGIYVKNGSRQYFGYSASYTESDSGFRAIRHMIPHSYLLSSSFSLHYLLITT</sequence>
<dbReference type="STRING" id="1095630.A0A2J6TLH4"/>
<protein>
    <submittedName>
        <fullName evidence="1">Uncharacterized protein</fullName>
    </submittedName>
</protein>
<evidence type="ECO:0000313" key="2">
    <source>
        <dbReference type="Proteomes" id="UP000235371"/>
    </source>
</evidence>
<proteinExistence type="predicted"/>
<organism evidence="1 2">
    <name type="scientific">Hyaloscypha bicolor E</name>
    <dbReference type="NCBI Taxonomy" id="1095630"/>
    <lineage>
        <taxon>Eukaryota</taxon>
        <taxon>Fungi</taxon>
        <taxon>Dikarya</taxon>
        <taxon>Ascomycota</taxon>
        <taxon>Pezizomycotina</taxon>
        <taxon>Leotiomycetes</taxon>
        <taxon>Helotiales</taxon>
        <taxon>Hyaloscyphaceae</taxon>
        <taxon>Hyaloscypha</taxon>
        <taxon>Hyaloscypha bicolor</taxon>
    </lineage>
</organism>
<dbReference type="RefSeq" id="XP_024740787.1">
    <property type="nucleotide sequence ID" value="XM_024882639.1"/>
</dbReference>